<name>A0A7R9BWB1_9CRUS</name>
<dbReference type="GO" id="GO:0007165">
    <property type="term" value="P:signal transduction"/>
    <property type="evidence" value="ECO:0007669"/>
    <property type="project" value="InterPro"/>
</dbReference>
<dbReference type="PANTHER" id="PTHR21437:SF1">
    <property type="entry name" value="WIDE AWAKE"/>
    <property type="match status" value="1"/>
</dbReference>
<dbReference type="OrthoDB" id="2428204at2759"/>
<dbReference type="SUPFAM" id="SSF49265">
    <property type="entry name" value="Fibronectin type III"/>
    <property type="match status" value="1"/>
</dbReference>
<proteinExistence type="predicted"/>
<dbReference type="SMART" id="SM00060">
    <property type="entry name" value="FN3"/>
    <property type="match status" value="1"/>
</dbReference>
<evidence type="ECO:0000259" key="2">
    <source>
        <dbReference type="PROSITE" id="PS50200"/>
    </source>
</evidence>
<dbReference type="InterPro" id="IPR039269">
    <property type="entry name" value="ANKFN1"/>
</dbReference>
<dbReference type="Gene3D" id="3.10.20.90">
    <property type="entry name" value="Phosphatidylinositol 3-kinase Catalytic Subunit, Chain A, domain 1"/>
    <property type="match status" value="1"/>
</dbReference>
<evidence type="ECO:0000259" key="3">
    <source>
        <dbReference type="PROSITE" id="PS50853"/>
    </source>
</evidence>
<reference evidence="4" key="1">
    <citation type="submission" date="2020-11" db="EMBL/GenBank/DDBJ databases">
        <authorList>
            <person name="Tran Van P."/>
        </authorList>
    </citation>
    <scope>NUCLEOTIDE SEQUENCE</scope>
</reference>
<feature type="domain" description="Ras-associating" evidence="2">
    <location>
        <begin position="900"/>
        <end position="1001"/>
    </location>
</feature>
<dbReference type="InterPro" id="IPR003961">
    <property type="entry name" value="FN3_dom"/>
</dbReference>
<sequence length="1018" mass="112388">MISVDDSGPPDPPPALAMEIVGSDSVCLRFSEPEDQNLAVCTKVKAQWSPDENFCVILGEKEVLDIRARQLTVTQLSPGSRCFFRLACGNIKGYSPYVNAQPSSGVPSAWRDVDGQKPRFLGKCRALDDLFEKLLSCRPADASEIRDMEHNASEDEGKRVQKKSTIKQFFTAAPKFEKEKLLKRGLHLACIFYNEDKILVTNEEHLPIVEVDENSPPGPLHTDYNWLTKVACTWKDVKTLRQDMEKLSTSPQIELRSKILSAVTLFQGALGIQELGQLYYQHLRDGCGTVLISSVNQIKNPKNIQSLSVKWIPMNKLQRKSASIGGGSRNNSEASCSESEPTVGDLLLSTIHDQILYDQRSRVALPAGLYLGYIKLQSSMDLLSILVPERTPNIFPHIKIRDNNHVSGEEWEWLQSLSKCQDDGILSAGGGSSHLLDIPSIFERQIAVALKKLFAYLGVADSRNAASSHRIYIREVLEVSPEVSFIMVLPLPENVCSIPGQTHELLTERRDFISVPVSVFEMAHLRTYQREFVSRYCRLFSILELDQSSAQQANREAFSRLEVDAARKRIVQLQEVQSQLDNTWKGARWIMDILSYARDKSCPSGSLSTATLLARHWATPITTDTSALIPTSFSSSSANTENNNPFRVKNNPASSQDHWPPAKTLPPPPPKEKNLFKSHTASSINVPPSHHHHHHQHHHHHHHKKPGELEHSNSLVVPADGSETLHVSSESLFLVPTVAPGKSAGRIVSGGGGGGGHQPLHPGATLNQSHSENSLMVPKGLEATLTGHQVSSSRKVSAPDCLEEAMGKSFQKADENVAKKKKYSLDVGAPQPPATGLLYRHLMQPEQQQQQQVTKQQQPSVPYPESEQSAGSSCSASLRSLSSNEETENVDVLQQGGPDEPSVLQVYAAYKTGLAAGTSVKLHVTSQTSAREVVDLVVQQLNMAVVLKGKGGPVYSVEQLKDFCLVAVIGARERCLRDDFQPLKLQNPWRKGRLFVRKKGDVLAALQHGHVSPQTSYL</sequence>
<feature type="region of interest" description="Disordered" evidence="1">
    <location>
        <begin position="632"/>
        <end position="709"/>
    </location>
</feature>
<dbReference type="AlphaFoldDB" id="A0A7R9BWB1"/>
<dbReference type="EMBL" id="OA884900">
    <property type="protein sequence ID" value="CAD7281432.1"/>
    <property type="molecule type" value="Genomic_DNA"/>
</dbReference>
<dbReference type="InterPro" id="IPR013783">
    <property type="entry name" value="Ig-like_fold"/>
</dbReference>
<accession>A0A7R9BWB1</accession>
<evidence type="ECO:0000256" key="1">
    <source>
        <dbReference type="SAM" id="MobiDB-lite"/>
    </source>
</evidence>
<gene>
    <name evidence="4" type="ORF">NMOB1V02_LOCUS9078</name>
</gene>
<dbReference type="InterPro" id="IPR000159">
    <property type="entry name" value="RA_dom"/>
</dbReference>
<dbReference type="GO" id="GO:0005819">
    <property type="term" value="C:spindle"/>
    <property type="evidence" value="ECO:0007669"/>
    <property type="project" value="TreeGrafter"/>
</dbReference>
<dbReference type="PROSITE" id="PS50853">
    <property type="entry name" value="FN3"/>
    <property type="match status" value="1"/>
</dbReference>
<dbReference type="CDD" id="cd17117">
    <property type="entry name" value="RA_ANKFN1_like"/>
    <property type="match status" value="1"/>
</dbReference>
<feature type="compositionally biased region" description="Basic residues" evidence="1">
    <location>
        <begin position="689"/>
        <end position="705"/>
    </location>
</feature>
<protein>
    <recommendedName>
        <fullName evidence="6">Ankyrin repeat and fibronectin type-III domain-containing protein 1</fullName>
    </recommendedName>
</protein>
<feature type="compositionally biased region" description="Gly residues" evidence="1">
    <location>
        <begin position="748"/>
        <end position="757"/>
    </location>
</feature>
<feature type="compositionally biased region" description="Polar residues" evidence="1">
    <location>
        <begin position="632"/>
        <end position="657"/>
    </location>
</feature>
<dbReference type="Proteomes" id="UP000678499">
    <property type="component" value="Unassembled WGS sequence"/>
</dbReference>
<feature type="compositionally biased region" description="Low complexity" evidence="1">
    <location>
        <begin position="865"/>
        <end position="884"/>
    </location>
</feature>
<dbReference type="GO" id="GO:0061172">
    <property type="term" value="P:regulation of establishment of bipolar cell polarity"/>
    <property type="evidence" value="ECO:0007669"/>
    <property type="project" value="TreeGrafter"/>
</dbReference>
<feature type="domain" description="Fibronectin type-III" evidence="3">
    <location>
        <begin position="12"/>
        <end position="109"/>
    </location>
</feature>
<feature type="region of interest" description="Disordered" evidence="1">
    <location>
        <begin position="845"/>
        <end position="897"/>
    </location>
</feature>
<dbReference type="EMBL" id="CAJPEX010002863">
    <property type="protein sequence ID" value="CAG0921584.1"/>
    <property type="molecule type" value="Genomic_DNA"/>
</dbReference>
<dbReference type="SMART" id="SM00314">
    <property type="entry name" value="RA"/>
    <property type="match status" value="1"/>
</dbReference>
<dbReference type="InterPro" id="IPR036116">
    <property type="entry name" value="FN3_sf"/>
</dbReference>
<feature type="region of interest" description="Disordered" evidence="1">
    <location>
        <begin position="745"/>
        <end position="770"/>
    </location>
</feature>
<evidence type="ECO:0000313" key="4">
    <source>
        <dbReference type="EMBL" id="CAD7281432.1"/>
    </source>
</evidence>
<dbReference type="PROSITE" id="PS50200">
    <property type="entry name" value="RA"/>
    <property type="match status" value="1"/>
</dbReference>
<feature type="compositionally biased region" description="Polar residues" evidence="1">
    <location>
        <begin position="677"/>
        <end position="686"/>
    </location>
</feature>
<dbReference type="GO" id="GO:0000132">
    <property type="term" value="P:establishment of mitotic spindle orientation"/>
    <property type="evidence" value="ECO:0007669"/>
    <property type="project" value="TreeGrafter"/>
</dbReference>
<evidence type="ECO:0000313" key="5">
    <source>
        <dbReference type="Proteomes" id="UP000678499"/>
    </source>
</evidence>
<dbReference type="PANTHER" id="PTHR21437">
    <property type="entry name" value="WIDE AWAKE"/>
    <property type="match status" value="1"/>
</dbReference>
<keyword evidence="5" id="KW-1185">Reference proteome</keyword>
<dbReference type="Gene3D" id="2.60.40.10">
    <property type="entry name" value="Immunoglobulins"/>
    <property type="match status" value="1"/>
</dbReference>
<organism evidence="4">
    <name type="scientific">Notodromas monacha</name>
    <dbReference type="NCBI Taxonomy" id="399045"/>
    <lineage>
        <taxon>Eukaryota</taxon>
        <taxon>Metazoa</taxon>
        <taxon>Ecdysozoa</taxon>
        <taxon>Arthropoda</taxon>
        <taxon>Crustacea</taxon>
        <taxon>Oligostraca</taxon>
        <taxon>Ostracoda</taxon>
        <taxon>Podocopa</taxon>
        <taxon>Podocopida</taxon>
        <taxon>Cypridocopina</taxon>
        <taxon>Cypridoidea</taxon>
        <taxon>Cyprididae</taxon>
        <taxon>Notodromas</taxon>
    </lineage>
</organism>
<feature type="compositionally biased region" description="Low complexity" evidence="1">
    <location>
        <begin position="845"/>
        <end position="858"/>
    </location>
</feature>
<evidence type="ECO:0008006" key="6">
    <source>
        <dbReference type="Google" id="ProtNLM"/>
    </source>
</evidence>